<dbReference type="Proteomes" id="UP000291084">
    <property type="component" value="Chromosome 1"/>
</dbReference>
<protein>
    <submittedName>
        <fullName evidence="1">Uncharacterized protein</fullName>
    </submittedName>
</protein>
<feature type="non-terminal residue" evidence="1">
    <location>
        <position position="1"/>
    </location>
</feature>
<proteinExistence type="predicted"/>
<reference evidence="1 2" key="1">
    <citation type="journal article" date="2015" name="Sci. Rep.">
        <title>The power of single molecule real-time sequencing technology in the de novo assembly of a eukaryotic genome.</title>
        <authorList>
            <person name="Sakai H."/>
            <person name="Naito K."/>
            <person name="Ogiso-Tanaka E."/>
            <person name="Takahashi Y."/>
            <person name="Iseki K."/>
            <person name="Muto C."/>
            <person name="Satou K."/>
            <person name="Teruya K."/>
            <person name="Shiroma A."/>
            <person name="Shimoji M."/>
            <person name="Hirano T."/>
            <person name="Itoh T."/>
            <person name="Kaga A."/>
            <person name="Tomooka N."/>
        </authorList>
    </citation>
    <scope>NUCLEOTIDE SEQUENCE [LARGE SCALE GENOMIC DNA]</scope>
    <source>
        <strain evidence="2">cv. Shumari</strain>
    </source>
</reference>
<accession>A0A0S3R4H6</accession>
<gene>
    <name evidence="1" type="primary">Vigan.01G329700</name>
    <name evidence="1" type="ORF">VIGAN_01329700</name>
</gene>
<dbReference type="EMBL" id="AP015034">
    <property type="protein sequence ID" value="BAT75434.1"/>
    <property type="molecule type" value="Genomic_DNA"/>
</dbReference>
<name>A0A0S3R4H6_PHAAN</name>
<sequence>TCTLPPGPTLFHYGPYITSNTLSSSLFYHHFTLLLSYTNSFISFSFSFSFSSHFLQPFSSHFPIIYANTSYFRTSKLIFNNQP</sequence>
<evidence type="ECO:0000313" key="1">
    <source>
        <dbReference type="EMBL" id="BAT75434.1"/>
    </source>
</evidence>
<organism evidence="1 2">
    <name type="scientific">Vigna angularis var. angularis</name>
    <dbReference type="NCBI Taxonomy" id="157739"/>
    <lineage>
        <taxon>Eukaryota</taxon>
        <taxon>Viridiplantae</taxon>
        <taxon>Streptophyta</taxon>
        <taxon>Embryophyta</taxon>
        <taxon>Tracheophyta</taxon>
        <taxon>Spermatophyta</taxon>
        <taxon>Magnoliopsida</taxon>
        <taxon>eudicotyledons</taxon>
        <taxon>Gunneridae</taxon>
        <taxon>Pentapetalae</taxon>
        <taxon>rosids</taxon>
        <taxon>fabids</taxon>
        <taxon>Fabales</taxon>
        <taxon>Fabaceae</taxon>
        <taxon>Papilionoideae</taxon>
        <taxon>50 kb inversion clade</taxon>
        <taxon>NPAAA clade</taxon>
        <taxon>indigoferoid/millettioid clade</taxon>
        <taxon>Phaseoleae</taxon>
        <taxon>Vigna</taxon>
    </lineage>
</organism>
<evidence type="ECO:0000313" key="2">
    <source>
        <dbReference type="Proteomes" id="UP000291084"/>
    </source>
</evidence>
<keyword evidence="2" id="KW-1185">Reference proteome</keyword>
<dbReference type="AlphaFoldDB" id="A0A0S3R4H6"/>